<name>W9HB52_FUSOX</name>
<feature type="compositionally biased region" description="Basic and acidic residues" evidence="1">
    <location>
        <begin position="1037"/>
        <end position="1047"/>
    </location>
</feature>
<evidence type="ECO:0000313" key="2">
    <source>
        <dbReference type="EMBL" id="EWY79788.1"/>
    </source>
</evidence>
<protein>
    <submittedName>
        <fullName evidence="2">Uncharacterized protein</fullName>
    </submittedName>
</protein>
<dbReference type="AlphaFoldDB" id="W9HB52"/>
<gene>
    <name evidence="2" type="ORF">FOYG_17078</name>
</gene>
<organism evidence="2 3">
    <name type="scientific">Fusarium oxysporum NRRL 32931</name>
    <dbReference type="NCBI Taxonomy" id="660029"/>
    <lineage>
        <taxon>Eukaryota</taxon>
        <taxon>Fungi</taxon>
        <taxon>Dikarya</taxon>
        <taxon>Ascomycota</taxon>
        <taxon>Pezizomycotina</taxon>
        <taxon>Sordariomycetes</taxon>
        <taxon>Hypocreomycetidae</taxon>
        <taxon>Hypocreales</taxon>
        <taxon>Nectriaceae</taxon>
        <taxon>Fusarium</taxon>
        <taxon>Fusarium oxysporum species complex</taxon>
    </lineage>
</organism>
<evidence type="ECO:0000313" key="3">
    <source>
        <dbReference type="Proteomes" id="UP000030753"/>
    </source>
</evidence>
<dbReference type="EMBL" id="JH717855">
    <property type="protein sequence ID" value="EWY79788.1"/>
    <property type="molecule type" value="Genomic_DNA"/>
</dbReference>
<dbReference type="Proteomes" id="UP000030753">
    <property type="component" value="Unassembled WGS sequence"/>
</dbReference>
<dbReference type="HOGENOM" id="CLU_279937_0_0_1"/>
<dbReference type="OrthoDB" id="5231148at2759"/>
<reference evidence="2 3" key="1">
    <citation type="submission" date="2011-06" db="EMBL/GenBank/DDBJ databases">
        <title>The Genome Sequence of Fusarium oxysporum FOSC 3-a.</title>
        <authorList>
            <consortium name="The Broad Institute Genome Sequencing Platform"/>
            <person name="Ma L.-J."/>
            <person name="Gale L.R."/>
            <person name="Schwartz D.C."/>
            <person name="Zhou S."/>
            <person name="Corby-Kistler H."/>
            <person name="Young S.K."/>
            <person name="Zeng Q."/>
            <person name="Gargeya S."/>
            <person name="Fitzgerald M."/>
            <person name="Haas B."/>
            <person name="Abouelleil A."/>
            <person name="Alvarado L."/>
            <person name="Arachchi H.M."/>
            <person name="Berlin A."/>
            <person name="Brown A."/>
            <person name="Chapman S.B."/>
            <person name="Chen Z."/>
            <person name="Dunbar C."/>
            <person name="Freedman E."/>
            <person name="Gearin G."/>
            <person name="Gellesch M."/>
            <person name="Goldberg J."/>
            <person name="Griggs A."/>
            <person name="Gujja S."/>
            <person name="Heiman D."/>
            <person name="Howarth C."/>
            <person name="Larson L."/>
            <person name="Lui A."/>
            <person name="MacDonald P.J.P."/>
            <person name="Mehta T."/>
            <person name="Montmayeur A."/>
            <person name="Murphy C."/>
            <person name="Neiman D."/>
            <person name="Pearson M."/>
            <person name="Priest M."/>
            <person name="Roberts A."/>
            <person name="Saif S."/>
            <person name="Shea T."/>
            <person name="Shenoy N."/>
            <person name="Sisk P."/>
            <person name="Stolte C."/>
            <person name="Sykes S."/>
            <person name="Wortman J."/>
            <person name="Nusbaum C."/>
            <person name="Birren B."/>
        </authorList>
    </citation>
    <scope>NUCLEOTIDE SEQUENCE [LARGE SCALE GENOMIC DNA]</scope>
    <source>
        <strain evidence="3">FOSC 3-a</strain>
    </source>
</reference>
<feature type="compositionally biased region" description="Basic and acidic residues" evidence="1">
    <location>
        <begin position="1059"/>
        <end position="1100"/>
    </location>
</feature>
<sequence>MSYQKKLVNLIGDMTGRNSLSDWDVLVSYQETKINSLLAERAAKLGITDSMSFTTPYSDPGTGENYTFDITMQLHSPAIQFSDASGSVNLICGITGSYKREDLPRVTPFPDNLQLTLTAECAHVIGEWQDDDFVPSSASTHGPQWIIVDGGDGHNAHAVVVDFTKLSSVNIGNTSSGSNSPGMLAVLNDLIKAFIQQFFLSLGLKYYITALSNSHDPNPKAGMQVLKPVSFCFSIVPGSYSATPQIPGALCIWIGVKGGVNDGQHTPGSTLAGFAPNGTNLTPIPTNNDCSIIFSSAVISNLFLAPALGQWVDNVVAAPNPPEGGMVTNFNFKNVNINVDSTDVNLHDHDDNQLHIDGCNFGTNSPAATITFGPNLVTVDAAPISIAYASNRQDINWNSSYDSEDADGNPFPVRHSGTVGATFTLKGAGQWTQSSDPVNAPNQLGLALTFDKTFGVSTYGEPQSGWDQWFSGKSEAVPDAFQNINPQAPNFQAQIYMDYFLTTNLILPGQYVFKADNPVAMSSTSDHGLATPRDTILTAQMNMDAAAAAIRNANLRKANFLMKSSKVATGLKTVQGLFDELRVQPPKAILGDLVNALRSTDTDADKKCLDLLKSYGYGALTEDNFMAVVQQTSDSAWAQLQSLGHLHKTRHRLAAPVSKDPIDLRYFGGKYIIHSPAAYQGTILKVNPRTAEITYKGATGVPAISVDDATGLTWFQFSRGDLEFKISFQALFTPSTRVFTAILKGTVTTEGNDEVFQGELSDTASPHAQNKLTEEGLGGEEGTATDIFGYIGFAVGIIGLIVPYIWRREDKHSGQELTEAIKANNERMGKGYKLLENGIDKLTKDQVAIDLAKNAAEIAKLEAPFDARLQAEIINELEKVSEADILAFDKNGDLSSAVWKDVMDAANRVVSTQVDTAVRQFTDAQLEVTLKPYVDAHYIDIDIKTKTKEEASKEAVASWKGKFDKPFVAGGKSYIEAKVSSLILRKNIEIRDKQLEETRRIMGMIESGLEQTRAEITERSRDLEIEKAKAQDPTLSEAEREAVEKAAAELQNDLAEAEADAKEQSDSVDAKQRDIDRQSIDRNEADQEREKREKEAEDGRGNAFEHVA</sequence>
<proteinExistence type="predicted"/>
<accession>W9HB52</accession>
<feature type="region of interest" description="Disordered" evidence="1">
    <location>
        <begin position="1027"/>
        <end position="1108"/>
    </location>
</feature>
<evidence type="ECO:0000256" key="1">
    <source>
        <dbReference type="SAM" id="MobiDB-lite"/>
    </source>
</evidence>